<dbReference type="InterPro" id="IPR044048">
    <property type="entry name" value="Big_12"/>
</dbReference>
<protein>
    <submittedName>
        <fullName evidence="5">Outer membrane autotransporter barrel domain</fullName>
    </submittedName>
</protein>
<accession>A0ABP0JFC9</accession>
<feature type="domain" description="BACON" evidence="4">
    <location>
        <begin position="756"/>
        <end position="824"/>
    </location>
</feature>
<evidence type="ECO:0000256" key="2">
    <source>
        <dbReference type="SAM" id="SignalP"/>
    </source>
</evidence>
<reference evidence="5 6" key="1">
    <citation type="submission" date="2024-02" db="EMBL/GenBank/DDBJ databases">
        <authorList>
            <person name="Chen Y."/>
            <person name="Shah S."/>
            <person name="Dougan E. K."/>
            <person name="Thang M."/>
            <person name="Chan C."/>
        </authorList>
    </citation>
    <scope>NUCLEOTIDE SEQUENCE [LARGE SCALE GENOMIC DNA]</scope>
</reference>
<sequence>MAPKRRVAASIGAAMMASAVFAGVPAPAYAAEGGTVLRVQFAFDGACTAASPTTFGTTVRWTGDTVDDNNEDYIQIYHLDGNTTVVSRHTGSGTTHGATIGQTLTANAFTRIVATPATGPYTAVLWDSTGTTFDFNGGDTMDLNSPQVMATLAFDMNALDPDYHGFRYADLAGDVFRNGPECRCGRLPANGTNGTVSNVNALSGAAYDVTVSGGDLAGLINTVVSLDLAGGQNIQDAAGNALVNTTPGTNQTYTVDNTPDTTPPSVTLTSSATSPTNAPFTVTATFSEDVTGFDLSDLAVGNGTASNFNPVSATVYTALITPAGDGAVTINVAADAAQDGASNASTAAAQLSVTYDATPPTATISSTASGTVGGPFDVTVTFSEDVGGFAQNEIVAGNGAVSNFQQTSGSTYTATITPAADGPVTVDVAAGVATDTAGNANTAASQFTITKVSDATPPSVTLTASATPPVNAPFEVTATFSENVTGFDGSDIQVTNGTASNLQMTSASVYTATITPAADGDVVVSIPAGAAQDAASNASLAATPVSIAFDGTAPTVALTSAATDPVSGAFSVTATFSEDVTGFELAEFTVGNGAASNFSATSARVYTATITPAGDGQVTVDVAAGVASDAAGNTNSAATQFTITNDDTPPVPTITLPGPTTEGPFTAVFTFPEDVTGFDVSDVAVANGAASAFVATNARSYSATITPDTVGQLTVSLTANAAQDNAGNASTAANASLDVVFPDTNSNLNLAGNVVDPTSVDATVSLTNPGSKPIGYTAASDVAWATATPASGTIPGSGALNLTIGLTAAADQLDAGTYHGTITVTST</sequence>
<name>A0ABP0JFC9_9DINO</name>
<dbReference type="Pfam" id="PF19190">
    <property type="entry name" value="BACON_2"/>
    <property type="match status" value="1"/>
</dbReference>
<feature type="signal peptide" evidence="2">
    <location>
        <begin position="1"/>
        <end position="30"/>
    </location>
</feature>
<comment type="caution">
    <text evidence="5">The sequence shown here is derived from an EMBL/GenBank/DDBJ whole genome shotgun (WGS) entry which is preliminary data.</text>
</comment>
<dbReference type="EMBL" id="CAXAMM010007013">
    <property type="protein sequence ID" value="CAK9013043.1"/>
    <property type="molecule type" value="Genomic_DNA"/>
</dbReference>
<feature type="domain" description="Bacterial Ig-like" evidence="3">
    <location>
        <begin position="454"/>
        <end position="543"/>
    </location>
</feature>
<feature type="region of interest" description="Disordered" evidence="1">
    <location>
        <begin position="248"/>
        <end position="274"/>
    </location>
</feature>
<dbReference type="PANTHER" id="PTHR34677">
    <property type="match status" value="1"/>
</dbReference>
<feature type="domain" description="Bacterial Ig-like" evidence="3">
    <location>
        <begin position="260"/>
        <end position="352"/>
    </location>
</feature>
<proteinExistence type="predicted"/>
<keyword evidence="2" id="KW-0732">Signal</keyword>
<feature type="chain" id="PRO_5046809798" evidence="2">
    <location>
        <begin position="31"/>
        <end position="827"/>
    </location>
</feature>
<dbReference type="PANTHER" id="PTHR34677:SF3">
    <property type="entry name" value="BACTERIAL IG-LIKE DOMAIN-CONTAINING PROTEIN"/>
    <property type="match status" value="1"/>
</dbReference>
<feature type="domain" description="Bacterial Ig-like" evidence="3">
    <location>
        <begin position="650"/>
        <end position="737"/>
    </location>
</feature>
<dbReference type="Proteomes" id="UP001642464">
    <property type="component" value="Unassembled WGS sequence"/>
</dbReference>
<keyword evidence="6" id="KW-1185">Reference proteome</keyword>
<gene>
    <name evidence="5" type="ORF">SCF082_LOCUS11759</name>
</gene>
<evidence type="ECO:0000313" key="6">
    <source>
        <dbReference type="Proteomes" id="UP001642464"/>
    </source>
</evidence>
<evidence type="ECO:0000259" key="3">
    <source>
        <dbReference type="Pfam" id="PF19078"/>
    </source>
</evidence>
<feature type="non-terminal residue" evidence="5">
    <location>
        <position position="827"/>
    </location>
</feature>
<dbReference type="Pfam" id="PF19078">
    <property type="entry name" value="Big_12"/>
    <property type="match status" value="5"/>
</dbReference>
<evidence type="ECO:0000313" key="5">
    <source>
        <dbReference type="EMBL" id="CAK9013043.1"/>
    </source>
</evidence>
<evidence type="ECO:0000256" key="1">
    <source>
        <dbReference type="SAM" id="MobiDB-lite"/>
    </source>
</evidence>
<dbReference type="InterPro" id="IPR024361">
    <property type="entry name" value="BACON"/>
</dbReference>
<feature type="domain" description="Bacterial Ig-like" evidence="3">
    <location>
        <begin position="356"/>
        <end position="446"/>
    </location>
</feature>
<feature type="domain" description="Bacterial Ig-like" evidence="3">
    <location>
        <begin position="550"/>
        <end position="640"/>
    </location>
</feature>
<evidence type="ECO:0000259" key="4">
    <source>
        <dbReference type="Pfam" id="PF19190"/>
    </source>
</evidence>
<organism evidence="5 6">
    <name type="scientific">Durusdinium trenchii</name>
    <dbReference type="NCBI Taxonomy" id="1381693"/>
    <lineage>
        <taxon>Eukaryota</taxon>
        <taxon>Sar</taxon>
        <taxon>Alveolata</taxon>
        <taxon>Dinophyceae</taxon>
        <taxon>Suessiales</taxon>
        <taxon>Symbiodiniaceae</taxon>
        <taxon>Durusdinium</taxon>
    </lineage>
</organism>